<keyword evidence="2" id="KW-0732">Signal</keyword>
<feature type="region of interest" description="Disordered" evidence="1">
    <location>
        <begin position="39"/>
        <end position="58"/>
    </location>
</feature>
<dbReference type="Proteomes" id="UP001431010">
    <property type="component" value="Chromosome"/>
</dbReference>
<sequence length="167" mass="17863">MTRFAILGAAVLATALAGPAMARDMHHRHHMGHQHEGMMQHGHMDRQGGPMMQQRSDAGWNTGWNNNGWDRRNSGFWPANVAAGAVGAAAGIAGAAIGTAGAIATAPFRTADAYAYDPGPYRYEQPGYDRGPNGYYGDWNSYATRNGLVCRPGSVFKGSDGLMHICQ</sequence>
<gene>
    <name evidence="3" type="ORF">LQG66_09585</name>
</gene>
<feature type="chain" id="PRO_5045306380" description="Lectin-like protein BA14k" evidence="2">
    <location>
        <begin position="23"/>
        <end position="167"/>
    </location>
</feature>
<feature type="signal peptide" evidence="2">
    <location>
        <begin position="1"/>
        <end position="22"/>
    </location>
</feature>
<name>A0ABY3RI72_9BRAD</name>
<dbReference type="RefSeq" id="WP_231325868.1">
    <property type="nucleotide sequence ID" value="NZ_CP088156.1"/>
</dbReference>
<organism evidence="3 4">
    <name type="scientific">Bradyrhizobium ontarionense</name>
    <dbReference type="NCBI Taxonomy" id="2898149"/>
    <lineage>
        <taxon>Bacteria</taxon>
        <taxon>Pseudomonadati</taxon>
        <taxon>Pseudomonadota</taxon>
        <taxon>Alphaproteobacteria</taxon>
        <taxon>Hyphomicrobiales</taxon>
        <taxon>Nitrobacteraceae</taxon>
        <taxon>Bradyrhizobium</taxon>
    </lineage>
</organism>
<proteinExistence type="predicted"/>
<keyword evidence="4" id="KW-1185">Reference proteome</keyword>
<accession>A0ABY3RI72</accession>
<protein>
    <recommendedName>
        <fullName evidence="5">Lectin-like protein BA14k</fullName>
    </recommendedName>
</protein>
<evidence type="ECO:0000313" key="3">
    <source>
        <dbReference type="EMBL" id="UFZ06521.1"/>
    </source>
</evidence>
<evidence type="ECO:0000313" key="4">
    <source>
        <dbReference type="Proteomes" id="UP001431010"/>
    </source>
</evidence>
<evidence type="ECO:0000256" key="1">
    <source>
        <dbReference type="SAM" id="MobiDB-lite"/>
    </source>
</evidence>
<evidence type="ECO:0000256" key="2">
    <source>
        <dbReference type="SAM" id="SignalP"/>
    </source>
</evidence>
<dbReference type="EMBL" id="CP088156">
    <property type="protein sequence ID" value="UFZ06521.1"/>
    <property type="molecule type" value="Genomic_DNA"/>
</dbReference>
<reference evidence="3" key="1">
    <citation type="journal article" date="2024" name="Antonie Van Leeuwenhoek">
        <title>Bradyrhizobium ontarionense sp. nov., a novel bacterial symbiont isolated from Aeschynomene indica (Indian jointvetch), harbours photosynthesis, nitrogen fixation and nitrous oxide (N2O) reductase genes.</title>
        <authorList>
            <person name="Bromfield E.S.P."/>
            <person name="Cloutier S."/>
        </authorList>
    </citation>
    <scope>NUCLEOTIDE SEQUENCE</scope>
    <source>
        <strain evidence="3">A19</strain>
    </source>
</reference>
<evidence type="ECO:0008006" key="5">
    <source>
        <dbReference type="Google" id="ProtNLM"/>
    </source>
</evidence>